<gene>
    <name evidence="1" type="ORF">IWW38_004968</name>
</gene>
<reference evidence="1" key="1">
    <citation type="submission" date="2022-07" db="EMBL/GenBank/DDBJ databases">
        <title>Phylogenomic reconstructions and comparative analyses of Kickxellomycotina fungi.</title>
        <authorList>
            <person name="Reynolds N.K."/>
            <person name="Stajich J.E."/>
            <person name="Barry K."/>
            <person name="Grigoriev I.V."/>
            <person name="Crous P."/>
            <person name="Smith M.E."/>
        </authorList>
    </citation>
    <scope>NUCLEOTIDE SEQUENCE</scope>
    <source>
        <strain evidence="1">CBS 190363</strain>
    </source>
</reference>
<dbReference type="EMBL" id="JANBVB010002061">
    <property type="protein sequence ID" value="KAJ2888289.1"/>
    <property type="molecule type" value="Genomic_DNA"/>
</dbReference>
<proteinExistence type="predicted"/>
<evidence type="ECO:0000313" key="2">
    <source>
        <dbReference type="Proteomes" id="UP001139981"/>
    </source>
</evidence>
<protein>
    <submittedName>
        <fullName evidence="1">Uncharacterized protein</fullName>
    </submittedName>
</protein>
<dbReference type="Proteomes" id="UP001139981">
    <property type="component" value="Unassembled WGS sequence"/>
</dbReference>
<feature type="non-terminal residue" evidence="1">
    <location>
        <position position="338"/>
    </location>
</feature>
<keyword evidence="2" id="KW-1185">Reference proteome</keyword>
<evidence type="ECO:0000313" key="1">
    <source>
        <dbReference type="EMBL" id="KAJ2888289.1"/>
    </source>
</evidence>
<organism evidence="1 2">
    <name type="scientific">Coemansia aciculifera</name>
    <dbReference type="NCBI Taxonomy" id="417176"/>
    <lineage>
        <taxon>Eukaryota</taxon>
        <taxon>Fungi</taxon>
        <taxon>Fungi incertae sedis</taxon>
        <taxon>Zoopagomycota</taxon>
        <taxon>Kickxellomycotina</taxon>
        <taxon>Kickxellomycetes</taxon>
        <taxon>Kickxellales</taxon>
        <taxon>Kickxellaceae</taxon>
        <taxon>Coemansia</taxon>
    </lineage>
</organism>
<sequence length="338" mass="38048">MQVQLSNHTGGSRLPSPELWVKPQASGETLQQLAVCLSDTPGDDGDGDNRTWTAQWTCEPEACQDGPQHVSLHMGQAVDTLGALEGRRRPDKPLSVLDFFVDKFATPLPPKLDTLKLGSAEVEARARVLPDTHVFSETLRHYEHRSNGSGNEDSEEYSAHPLFSRWVAEDSPAFRSAIAAMEEVALANRTCYKDLSRQSTGLRDAYQSFMKQLNESLALLESMPVLDPLVSTVIQPLKRDIGQLLKGLCSQWEAIIVANARRLYESSYRHLEERKSEFDGASDHYYSELSKYLKLKASAKEDERRDEAFNRHRVAFDSARCAYFIDLWCASHGWSELE</sequence>
<accession>A0ACC1LWI6</accession>
<comment type="caution">
    <text evidence="1">The sequence shown here is derived from an EMBL/GenBank/DDBJ whole genome shotgun (WGS) entry which is preliminary data.</text>
</comment>
<name>A0ACC1LWI6_9FUNG</name>